<organism evidence="4">
    <name type="scientific">Percolomonas cosmopolitus</name>
    <dbReference type="NCBI Taxonomy" id="63605"/>
    <lineage>
        <taxon>Eukaryota</taxon>
        <taxon>Discoba</taxon>
        <taxon>Heterolobosea</taxon>
        <taxon>Tetramitia</taxon>
        <taxon>Eutetramitia</taxon>
        <taxon>Percolomonadidae</taxon>
        <taxon>Percolomonas</taxon>
    </lineage>
</organism>
<dbReference type="Gene3D" id="2.120.10.80">
    <property type="entry name" value="Kelch-type beta propeller"/>
    <property type="match status" value="1"/>
</dbReference>
<dbReference type="SUPFAM" id="SSF117281">
    <property type="entry name" value="Kelch motif"/>
    <property type="match status" value="1"/>
</dbReference>
<dbReference type="Pfam" id="PF24681">
    <property type="entry name" value="Kelch_KLHDC2_KLHL20_DRC7"/>
    <property type="match status" value="1"/>
</dbReference>
<feature type="region of interest" description="Disordered" evidence="3">
    <location>
        <begin position="73"/>
        <end position="96"/>
    </location>
</feature>
<dbReference type="AlphaFoldDB" id="A0A7S1PHB0"/>
<feature type="compositionally biased region" description="Polar residues" evidence="3">
    <location>
        <begin position="82"/>
        <end position="94"/>
    </location>
</feature>
<keyword evidence="2" id="KW-0677">Repeat</keyword>
<dbReference type="PANTHER" id="PTHR46093">
    <property type="entry name" value="ACYL-COA-BINDING DOMAIN-CONTAINING PROTEIN 5"/>
    <property type="match status" value="1"/>
</dbReference>
<sequence>MYSQFSDACPLLQLELSTIESTSCFYHSHQGLAHGDQQMFILFTDGSVRLVNPRISPWSATCMTGPLCSLLTSDATDPLQPPDQQRGTSPTSAKQACRGHLFERHSRLIFVGVLPGESSRIQMFSSESLAQCPESGVGWRKIHERNPMRISAGGMLRRNHQGCTGGHSDGKVCCTMRHQNIKTCVQFKSGRLSVPSRQLIPQNFAAQGGSATSSNWLPSLASSRPQVNLHFSCTYFPKRDTLLVYGGHSESCRASSDVWEFSFTNSTWSLVFPSLNCADNPRGPRRRGHSCVLWGNYLVIFGGLDSNYVLSNEVWLFDLETYHWKRAPFGGAAIPSPRYLHQAEVHNHLMFVYGGQCASGTRASRSGCEQNSDFGRIDVNQHGHSDLGIFCFDLRTHYWRRIRFTNSSPHQQLPLLRHAMFCSVDGHLVLHGGLPERGNDKLSNSISVLDVMYKIALPQGRESEFRSRMLKCDRYLDVNVGCVTTESDGKKRKRSGASQENPSLVAAISSTRSRHATSPVLTVQSILLHETNHTDKVGRPVKRLKCD</sequence>
<proteinExistence type="predicted"/>
<gene>
    <name evidence="4" type="ORF">PCOS0759_LOCUS4287</name>
</gene>
<evidence type="ECO:0000256" key="1">
    <source>
        <dbReference type="ARBA" id="ARBA00022441"/>
    </source>
</evidence>
<dbReference type="InterPro" id="IPR015915">
    <property type="entry name" value="Kelch-typ_b-propeller"/>
</dbReference>
<evidence type="ECO:0000256" key="3">
    <source>
        <dbReference type="SAM" id="MobiDB-lite"/>
    </source>
</evidence>
<evidence type="ECO:0000313" key="4">
    <source>
        <dbReference type="EMBL" id="CAD9081047.1"/>
    </source>
</evidence>
<evidence type="ECO:0000256" key="2">
    <source>
        <dbReference type="ARBA" id="ARBA00022737"/>
    </source>
</evidence>
<protein>
    <submittedName>
        <fullName evidence="4">Uncharacterized protein</fullName>
    </submittedName>
</protein>
<dbReference type="EMBL" id="HBGD01005183">
    <property type="protein sequence ID" value="CAD9081047.1"/>
    <property type="molecule type" value="Transcribed_RNA"/>
</dbReference>
<reference evidence="4" key="1">
    <citation type="submission" date="2021-01" db="EMBL/GenBank/DDBJ databases">
        <authorList>
            <person name="Corre E."/>
            <person name="Pelletier E."/>
            <person name="Niang G."/>
            <person name="Scheremetjew M."/>
            <person name="Finn R."/>
            <person name="Kale V."/>
            <person name="Holt S."/>
            <person name="Cochrane G."/>
            <person name="Meng A."/>
            <person name="Brown T."/>
            <person name="Cohen L."/>
        </authorList>
    </citation>
    <scope>NUCLEOTIDE SEQUENCE</scope>
    <source>
        <strain evidence="4">WS</strain>
    </source>
</reference>
<name>A0A7S1PHB0_9EUKA</name>
<keyword evidence="1" id="KW-0880">Kelch repeat</keyword>
<dbReference type="PANTHER" id="PTHR46093:SF18">
    <property type="entry name" value="FIBRONECTIN TYPE-III DOMAIN-CONTAINING PROTEIN"/>
    <property type="match status" value="1"/>
</dbReference>
<accession>A0A7S1PHB0</accession>